<dbReference type="Gene3D" id="3.30.420.10">
    <property type="entry name" value="Ribonuclease H-like superfamily/Ribonuclease H"/>
    <property type="match status" value="1"/>
</dbReference>
<dbReference type="GO" id="GO:0006397">
    <property type="term" value="P:mRNA processing"/>
    <property type="evidence" value="ECO:0007669"/>
    <property type="project" value="UniProtKB-KW"/>
</dbReference>
<evidence type="ECO:0000259" key="4">
    <source>
        <dbReference type="Pfam" id="PF13976"/>
    </source>
</evidence>
<evidence type="ECO:0000256" key="1">
    <source>
        <dbReference type="ARBA" id="ARBA00022664"/>
    </source>
</evidence>
<feature type="region of interest" description="Disordered" evidence="3">
    <location>
        <begin position="32"/>
        <end position="52"/>
    </location>
</feature>
<dbReference type="Pfam" id="PF22936">
    <property type="entry name" value="Pol_BBD"/>
    <property type="match status" value="1"/>
</dbReference>
<name>A0A4S4KIY3_9APHY</name>
<dbReference type="Pfam" id="PF13976">
    <property type="entry name" value="gag_pre-integrs"/>
    <property type="match status" value="1"/>
</dbReference>
<keyword evidence="7" id="KW-1185">Reference proteome</keyword>
<evidence type="ECO:0000256" key="3">
    <source>
        <dbReference type="SAM" id="MobiDB-lite"/>
    </source>
</evidence>
<dbReference type="InterPro" id="IPR054722">
    <property type="entry name" value="PolX-like_BBD"/>
</dbReference>
<evidence type="ECO:0000313" key="7">
    <source>
        <dbReference type="Proteomes" id="UP000309038"/>
    </source>
</evidence>
<dbReference type="SUPFAM" id="SSF57756">
    <property type="entry name" value="Retrovirus zinc finger-like domains"/>
    <property type="match status" value="1"/>
</dbReference>
<dbReference type="SUPFAM" id="SSF53098">
    <property type="entry name" value="Ribonuclease H-like"/>
    <property type="match status" value="1"/>
</dbReference>
<sequence length="378" mass="41989">MSTDDKLTTDSIINAILTEEKSRQDGSATALLARAGNVKSKSKTKQNEKKKKRCDYCKKLGHIKDKCRKLKSDEASKEDHGKGKGKLTTKIASTRSDDDEFLQLFMAQALAKRKDMSSKWFIKAVGVGKIHLALDLGNGQVSKTVFQDVYHVPELHGNLLSVSRLDGLGYTCMFRNSACRIYDTKKTHVGLAHLSDGLYILAATPSPQIHARTAELDISVSDDEDLTLTAHVATTSKADVHTWHRRLGHLNVNGVLKMIRQGTVKGMEVASGHTKDRLPCTPCLEGKLARKAIPKASNVENPRILYRVYSDLCGPFQTQTRSGYRYFITFIDGKSHYLAVYLLKTKDEALSHTKAFVSRAEVETEEKMNFLRSDGGGE</sequence>
<evidence type="ECO:0000259" key="5">
    <source>
        <dbReference type="Pfam" id="PF22936"/>
    </source>
</evidence>
<dbReference type="PANTHER" id="PTHR42648">
    <property type="entry name" value="TRANSPOSASE, PUTATIVE-RELATED"/>
    <property type="match status" value="1"/>
</dbReference>
<dbReference type="AlphaFoldDB" id="A0A4S4KIY3"/>
<keyword evidence="1" id="KW-0507">mRNA processing</keyword>
<feature type="domain" description="GAG-pre-integrase" evidence="4">
    <location>
        <begin position="229"/>
        <end position="287"/>
    </location>
</feature>
<dbReference type="InterPro" id="IPR039537">
    <property type="entry name" value="Retrotran_Ty1/copia-like"/>
</dbReference>
<keyword evidence="2" id="KW-0378">Hydrolase</keyword>
<dbReference type="InterPro" id="IPR036397">
    <property type="entry name" value="RNaseH_sf"/>
</dbReference>
<dbReference type="EMBL" id="SGPJ01000125">
    <property type="protein sequence ID" value="THG98315.1"/>
    <property type="molecule type" value="Genomic_DNA"/>
</dbReference>
<protein>
    <submittedName>
        <fullName evidence="6">Uncharacterized protein</fullName>
    </submittedName>
</protein>
<gene>
    <name evidence="6" type="ORF">EW026_g3858</name>
</gene>
<dbReference type="GO" id="GO:0006508">
    <property type="term" value="P:proteolysis"/>
    <property type="evidence" value="ECO:0007669"/>
    <property type="project" value="UniProtKB-KW"/>
</dbReference>
<dbReference type="PANTHER" id="PTHR42648:SF28">
    <property type="entry name" value="TRANSPOSON-ENCODED PROTEIN WITH RIBONUCLEASE H-LIKE AND RETROVIRUS ZINC FINGER-LIKE DOMAINS"/>
    <property type="match status" value="1"/>
</dbReference>
<feature type="compositionally biased region" description="Basic residues" evidence="3">
    <location>
        <begin position="40"/>
        <end position="52"/>
    </location>
</feature>
<dbReference type="InterPro" id="IPR012337">
    <property type="entry name" value="RNaseH-like_sf"/>
</dbReference>
<reference evidence="6 7" key="1">
    <citation type="submission" date="2019-02" db="EMBL/GenBank/DDBJ databases">
        <title>Genome sequencing of the rare red list fungi Phlebia centrifuga.</title>
        <authorList>
            <person name="Buettner E."/>
            <person name="Kellner H."/>
        </authorList>
    </citation>
    <scope>NUCLEOTIDE SEQUENCE [LARGE SCALE GENOMIC DNA]</scope>
    <source>
        <strain evidence="6 7">DSM 108282</strain>
    </source>
</reference>
<feature type="domain" description="Retrovirus-related Pol polyprotein from transposon TNT 1-94-like beta-barrel" evidence="5">
    <location>
        <begin position="118"/>
        <end position="170"/>
    </location>
</feature>
<evidence type="ECO:0000313" key="6">
    <source>
        <dbReference type="EMBL" id="THG98315.1"/>
    </source>
</evidence>
<dbReference type="Proteomes" id="UP000309038">
    <property type="component" value="Unassembled WGS sequence"/>
</dbReference>
<accession>A0A4S4KIY3</accession>
<dbReference type="GO" id="GO:0008233">
    <property type="term" value="F:peptidase activity"/>
    <property type="evidence" value="ECO:0007669"/>
    <property type="project" value="UniProtKB-KW"/>
</dbReference>
<dbReference type="GO" id="GO:0003676">
    <property type="term" value="F:nucleic acid binding"/>
    <property type="evidence" value="ECO:0007669"/>
    <property type="project" value="InterPro"/>
</dbReference>
<keyword evidence="2" id="KW-0645">Protease</keyword>
<evidence type="ECO:0000256" key="2">
    <source>
        <dbReference type="ARBA" id="ARBA00022670"/>
    </source>
</evidence>
<dbReference type="GO" id="GO:0008270">
    <property type="term" value="F:zinc ion binding"/>
    <property type="evidence" value="ECO:0007669"/>
    <property type="project" value="InterPro"/>
</dbReference>
<dbReference type="InterPro" id="IPR025724">
    <property type="entry name" value="GAG-pre-integrase_dom"/>
</dbReference>
<organism evidence="6 7">
    <name type="scientific">Hermanssonia centrifuga</name>
    <dbReference type="NCBI Taxonomy" id="98765"/>
    <lineage>
        <taxon>Eukaryota</taxon>
        <taxon>Fungi</taxon>
        <taxon>Dikarya</taxon>
        <taxon>Basidiomycota</taxon>
        <taxon>Agaricomycotina</taxon>
        <taxon>Agaricomycetes</taxon>
        <taxon>Polyporales</taxon>
        <taxon>Meruliaceae</taxon>
        <taxon>Hermanssonia</taxon>
    </lineage>
</organism>
<dbReference type="InterPro" id="IPR036875">
    <property type="entry name" value="Znf_CCHC_sf"/>
</dbReference>
<proteinExistence type="predicted"/>
<comment type="caution">
    <text evidence="6">The sequence shown here is derived from an EMBL/GenBank/DDBJ whole genome shotgun (WGS) entry which is preliminary data.</text>
</comment>